<dbReference type="InterPro" id="IPR029787">
    <property type="entry name" value="Nucleotide_cyclase"/>
</dbReference>
<dbReference type="GO" id="GO:1902201">
    <property type="term" value="P:negative regulation of bacterial-type flagellum-dependent cell motility"/>
    <property type="evidence" value="ECO:0007669"/>
    <property type="project" value="TreeGrafter"/>
</dbReference>
<feature type="transmembrane region" description="Helical" evidence="2">
    <location>
        <begin position="114"/>
        <end position="134"/>
    </location>
</feature>
<organism evidence="4 5">
    <name type="scientific">Acidithiobacillus thiooxidans</name>
    <name type="common">Thiobacillus thiooxidans</name>
    <dbReference type="NCBI Taxonomy" id="930"/>
    <lineage>
        <taxon>Bacteria</taxon>
        <taxon>Pseudomonadati</taxon>
        <taxon>Pseudomonadota</taxon>
        <taxon>Acidithiobacillia</taxon>
        <taxon>Acidithiobacillales</taxon>
        <taxon>Acidithiobacillaceae</taxon>
        <taxon>Acidithiobacillus</taxon>
    </lineage>
</organism>
<dbReference type="Gene3D" id="3.30.70.270">
    <property type="match status" value="1"/>
</dbReference>
<evidence type="ECO:0000313" key="5">
    <source>
        <dbReference type="Proteomes" id="UP000094893"/>
    </source>
</evidence>
<protein>
    <recommendedName>
        <fullName evidence="1">diguanylate cyclase</fullName>
        <ecNumber evidence="1">2.7.7.65</ecNumber>
    </recommendedName>
</protein>
<dbReference type="InterPro" id="IPR000160">
    <property type="entry name" value="GGDEF_dom"/>
</dbReference>
<dbReference type="Pfam" id="PF00990">
    <property type="entry name" value="GGDEF"/>
    <property type="match status" value="1"/>
</dbReference>
<keyword evidence="2" id="KW-0472">Membrane</keyword>
<dbReference type="PROSITE" id="PS50887">
    <property type="entry name" value="GGDEF"/>
    <property type="match status" value="1"/>
</dbReference>
<dbReference type="InterPro" id="IPR050469">
    <property type="entry name" value="Diguanylate_Cyclase"/>
</dbReference>
<accession>A0A1C2I1X4</accession>
<evidence type="ECO:0000259" key="3">
    <source>
        <dbReference type="PROSITE" id="PS50887"/>
    </source>
</evidence>
<dbReference type="PANTHER" id="PTHR45138:SF6">
    <property type="entry name" value="DIGUANYLATE CYCLASE DGCN"/>
    <property type="match status" value="1"/>
</dbReference>
<dbReference type="EC" id="2.7.7.65" evidence="1"/>
<reference evidence="4 5" key="1">
    <citation type="journal article" date="2016" name="Int. J. Mol. Sci.">
        <title>Comparative genomics of the extreme acidophile Acidithiobacillus thiooxidans reveals intraspecific divergence and niche adaptation.</title>
        <authorList>
            <person name="Zhang X."/>
            <person name="Feng X."/>
            <person name="Tao J."/>
            <person name="Ma L."/>
            <person name="Xiao Y."/>
            <person name="Liang Y."/>
            <person name="Liu X."/>
            <person name="Yin H."/>
        </authorList>
    </citation>
    <scope>NUCLEOTIDE SEQUENCE [LARGE SCALE GENOMIC DNA]</scope>
    <source>
        <strain evidence="4 5">A02</strain>
    </source>
</reference>
<dbReference type="SUPFAM" id="SSF55073">
    <property type="entry name" value="Nucleotide cyclase"/>
    <property type="match status" value="1"/>
</dbReference>
<keyword evidence="2" id="KW-0812">Transmembrane</keyword>
<dbReference type="SMART" id="SM00267">
    <property type="entry name" value="GGDEF"/>
    <property type="match status" value="1"/>
</dbReference>
<evidence type="ECO:0000256" key="2">
    <source>
        <dbReference type="SAM" id="Phobius"/>
    </source>
</evidence>
<evidence type="ECO:0000256" key="1">
    <source>
        <dbReference type="ARBA" id="ARBA00012528"/>
    </source>
</evidence>
<dbReference type="EMBL" id="LWSA01000209">
    <property type="protein sequence ID" value="OCX70083.1"/>
    <property type="molecule type" value="Genomic_DNA"/>
</dbReference>
<dbReference type="RefSeq" id="WP_024895350.1">
    <property type="nucleotide sequence ID" value="NZ_JABBDV010000012.1"/>
</dbReference>
<feature type="transmembrane region" description="Helical" evidence="2">
    <location>
        <begin position="146"/>
        <end position="169"/>
    </location>
</feature>
<dbReference type="InterPro" id="IPR043128">
    <property type="entry name" value="Rev_trsase/Diguanyl_cyclase"/>
</dbReference>
<feature type="transmembrane region" description="Helical" evidence="2">
    <location>
        <begin position="55"/>
        <end position="75"/>
    </location>
</feature>
<dbReference type="NCBIfam" id="TIGR00254">
    <property type="entry name" value="GGDEF"/>
    <property type="match status" value="1"/>
</dbReference>
<dbReference type="PANTHER" id="PTHR45138">
    <property type="entry name" value="REGULATORY COMPONENTS OF SENSORY TRANSDUCTION SYSTEM"/>
    <property type="match status" value="1"/>
</dbReference>
<feature type="transmembrane region" description="Helical" evidence="2">
    <location>
        <begin position="81"/>
        <end position="102"/>
    </location>
</feature>
<name>A0A1C2I1X4_ACITH</name>
<dbReference type="GO" id="GO:0043709">
    <property type="term" value="P:cell adhesion involved in single-species biofilm formation"/>
    <property type="evidence" value="ECO:0007669"/>
    <property type="project" value="TreeGrafter"/>
</dbReference>
<feature type="transmembrane region" description="Helical" evidence="2">
    <location>
        <begin position="200"/>
        <end position="218"/>
    </location>
</feature>
<dbReference type="AlphaFoldDB" id="A0A1C2I1X4"/>
<dbReference type="FunFam" id="3.30.70.270:FF:000001">
    <property type="entry name" value="Diguanylate cyclase domain protein"/>
    <property type="match status" value="1"/>
</dbReference>
<feature type="domain" description="GGDEF" evidence="3">
    <location>
        <begin position="261"/>
        <end position="389"/>
    </location>
</feature>
<dbReference type="CDD" id="cd01949">
    <property type="entry name" value="GGDEF"/>
    <property type="match status" value="1"/>
</dbReference>
<dbReference type="GO" id="GO:0052621">
    <property type="term" value="F:diguanylate cyclase activity"/>
    <property type="evidence" value="ECO:0007669"/>
    <property type="project" value="UniProtKB-EC"/>
</dbReference>
<evidence type="ECO:0000313" key="4">
    <source>
        <dbReference type="EMBL" id="OCX70083.1"/>
    </source>
</evidence>
<keyword evidence="2" id="KW-1133">Transmembrane helix</keyword>
<dbReference type="Proteomes" id="UP000094893">
    <property type="component" value="Unassembled WGS sequence"/>
</dbReference>
<gene>
    <name evidence="4" type="ORF">A6P07_15320</name>
</gene>
<sequence>MKALHFLWLKFWRSVQAEIGQFFLLAPGDFADFISSRKHTALFARYRARFILSRVRMAAAVFAVLTPLWMIVDFTTFPLKIAGSLAVARIISSIAFGALAFFCHCSPGARQARIAVGMLLAIPTAFFVFSRILLANQHFSALGQALVTGYAFLPFIVLTGLALFPLVLLETLLFSLPMLSAFMFSDLFHTQGILPGMKDISLFWLLLLITVMSSMASLSQLQLMKGLFQQSIQDPLTHLWNRRSGEQFLQLQMAQALRQKFPLTVVFLDLDNFKQVNDIFGHEAGDDVLLHAAEQTKAALRDSDAVIRWGGEEFVLVMPYTTAEWVSKRLDAIILSGTIQRPDGQHMTWSGGIAQWPQDDAGTWQALVKLADERMYRAKKEGKARIYAK</sequence>
<dbReference type="GO" id="GO:0005886">
    <property type="term" value="C:plasma membrane"/>
    <property type="evidence" value="ECO:0007669"/>
    <property type="project" value="TreeGrafter"/>
</dbReference>
<comment type="caution">
    <text evidence="4">The sequence shown here is derived from an EMBL/GenBank/DDBJ whole genome shotgun (WGS) entry which is preliminary data.</text>
</comment>
<proteinExistence type="predicted"/>